<feature type="compositionally biased region" description="Basic and acidic residues" evidence="1">
    <location>
        <begin position="204"/>
        <end position="217"/>
    </location>
</feature>
<dbReference type="InterPro" id="IPR003613">
    <property type="entry name" value="Ubox_domain"/>
</dbReference>
<feature type="compositionally biased region" description="Acidic residues" evidence="1">
    <location>
        <begin position="184"/>
        <end position="201"/>
    </location>
</feature>
<gene>
    <name evidence="3" type="ORF">SO694_00012419</name>
</gene>
<dbReference type="PROSITE" id="PS51698">
    <property type="entry name" value="U_BOX"/>
    <property type="match status" value="1"/>
</dbReference>
<feature type="region of interest" description="Disordered" evidence="1">
    <location>
        <begin position="259"/>
        <end position="303"/>
    </location>
</feature>
<dbReference type="PANTHER" id="PTHR46573:SF1">
    <property type="entry name" value="WD REPEAT, SAM AND U-BOX DOMAIN-CONTAINING PROTEIN 1"/>
    <property type="match status" value="1"/>
</dbReference>
<feature type="domain" description="U-box" evidence="2">
    <location>
        <begin position="18"/>
        <end position="94"/>
    </location>
</feature>
<evidence type="ECO:0000259" key="2">
    <source>
        <dbReference type="PROSITE" id="PS51698"/>
    </source>
</evidence>
<comment type="caution">
    <text evidence="3">The sequence shown here is derived from an EMBL/GenBank/DDBJ whole genome shotgun (WGS) entry which is preliminary data.</text>
</comment>
<dbReference type="Gene3D" id="3.30.40.10">
    <property type="entry name" value="Zinc/RING finger domain, C3HC4 (zinc finger)"/>
    <property type="match status" value="1"/>
</dbReference>
<sequence>MSPAKKKAKTSHESFSSKVLGKLTCPITSELCVRPVIAEDGRVYERASIRRWLSSKSTSPMTNEKMGTRLVDCATTRSLILEAIDDGIVENESAAAAWHLESAKAKSEGKLPGALSSVKDHLERADKLESSAESKLLLRAVELRLQAEAIEKDAAAAGLTNSLASILNYGPWSSKAKLSGDGDIPPESDSDDSSDSDDGSSDSDGFRRGPAEGIRSDSDDDSDDSDDSEDAYEGAQQIFQAIEDWSGVSVDEQAQIMAAIQESQRATEDNSSCDDSSSDSDNDEVEVDEASSDDDDDDDDDDA</sequence>
<keyword evidence="4" id="KW-1185">Reference proteome</keyword>
<feature type="compositionally biased region" description="Acidic residues" evidence="1">
    <location>
        <begin position="218"/>
        <end position="232"/>
    </location>
</feature>
<name>A0ABR1G1P5_AURAN</name>
<feature type="region of interest" description="Disordered" evidence="1">
    <location>
        <begin position="176"/>
        <end position="246"/>
    </location>
</feature>
<dbReference type="InterPro" id="IPR013083">
    <property type="entry name" value="Znf_RING/FYVE/PHD"/>
</dbReference>
<dbReference type="CDD" id="cd16655">
    <property type="entry name" value="RING-Ubox_WDSUB1-like"/>
    <property type="match status" value="1"/>
</dbReference>
<accession>A0ABR1G1P5</accession>
<dbReference type="InterPro" id="IPR052085">
    <property type="entry name" value="WD-SAM-U-box"/>
</dbReference>
<dbReference type="EMBL" id="JBBJCI010000145">
    <property type="protein sequence ID" value="KAK7242386.1"/>
    <property type="molecule type" value="Genomic_DNA"/>
</dbReference>
<dbReference type="SUPFAM" id="SSF57850">
    <property type="entry name" value="RING/U-box"/>
    <property type="match status" value="1"/>
</dbReference>
<dbReference type="Pfam" id="PF04564">
    <property type="entry name" value="U-box"/>
    <property type="match status" value="1"/>
</dbReference>
<dbReference type="SMART" id="SM00504">
    <property type="entry name" value="Ubox"/>
    <property type="match status" value="1"/>
</dbReference>
<dbReference type="PANTHER" id="PTHR46573">
    <property type="entry name" value="WD REPEAT, SAM AND U-BOX DOMAIN-CONTAINING PROTEIN 1"/>
    <property type="match status" value="1"/>
</dbReference>
<evidence type="ECO:0000256" key="1">
    <source>
        <dbReference type="SAM" id="MobiDB-lite"/>
    </source>
</evidence>
<feature type="compositionally biased region" description="Acidic residues" evidence="1">
    <location>
        <begin position="276"/>
        <end position="303"/>
    </location>
</feature>
<organism evidence="3 4">
    <name type="scientific">Aureococcus anophagefferens</name>
    <name type="common">Harmful bloom alga</name>
    <dbReference type="NCBI Taxonomy" id="44056"/>
    <lineage>
        <taxon>Eukaryota</taxon>
        <taxon>Sar</taxon>
        <taxon>Stramenopiles</taxon>
        <taxon>Ochrophyta</taxon>
        <taxon>Pelagophyceae</taxon>
        <taxon>Pelagomonadales</taxon>
        <taxon>Pelagomonadaceae</taxon>
        <taxon>Aureococcus</taxon>
    </lineage>
</organism>
<protein>
    <recommendedName>
        <fullName evidence="2">U-box domain-containing protein</fullName>
    </recommendedName>
</protein>
<proteinExistence type="predicted"/>
<evidence type="ECO:0000313" key="4">
    <source>
        <dbReference type="Proteomes" id="UP001363151"/>
    </source>
</evidence>
<dbReference type="Proteomes" id="UP001363151">
    <property type="component" value="Unassembled WGS sequence"/>
</dbReference>
<reference evidence="3 4" key="1">
    <citation type="submission" date="2024-03" db="EMBL/GenBank/DDBJ databases">
        <title>Aureococcus anophagefferens CCMP1851 and Kratosvirus quantuckense: Draft genome of a second virus-susceptible host strain in the model system.</title>
        <authorList>
            <person name="Chase E."/>
            <person name="Truchon A.R."/>
            <person name="Schepens W."/>
            <person name="Wilhelm S.W."/>
        </authorList>
    </citation>
    <scope>NUCLEOTIDE SEQUENCE [LARGE SCALE GENOMIC DNA]</scope>
    <source>
        <strain evidence="3 4">CCMP1851</strain>
    </source>
</reference>
<evidence type="ECO:0000313" key="3">
    <source>
        <dbReference type="EMBL" id="KAK7242386.1"/>
    </source>
</evidence>